<dbReference type="Gene3D" id="3.20.20.60">
    <property type="entry name" value="Phosphoenolpyruvate-binding domains"/>
    <property type="match status" value="1"/>
</dbReference>
<reference evidence="1 4" key="2">
    <citation type="submission" date="2020-08" db="EMBL/GenBank/DDBJ databases">
        <title>Sequencing the genomes of 1000 actinobacteria strains.</title>
        <authorList>
            <person name="Klenk H.-P."/>
        </authorList>
    </citation>
    <scope>NUCLEOTIDE SEQUENCE [LARGE SCALE GENOMIC DNA]</scope>
    <source>
        <strain evidence="1 4">DSM 15626</strain>
    </source>
</reference>
<dbReference type="Proteomes" id="UP000553957">
    <property type="component" value="Unassembled WGS sequence"/>
</dbReference>
<keyword evidence="3" id="KW-1185">Reference proteome</keyword>
<gene>
    <name evidence="1" type="ORF">HNR71_005423</name>
    <name evidence="2" type="ORF">HPO96_09030</name>
</gene>
<keyword evidence="2" id="KW-0670">Pyruvate</keyword>
<protein>
    <submittedName>
        <fullName evidence="1">2-methylisocitrate lyase-like PEP mutase family enzyme</fullName>
    </submittedName>
    <submittedName>
        <fullName evidence="2">Isocitrate lyase/phosphoenolpyruvate mutase family protein</fullName>
    </submittedName>
</protein>
<dbReference type="PANTHER" id="PTHR42905">
    <property type="entry name" value="PHOSPHOENOLPYRUVATE CARBOXYLASE"/>
    <property type="match status" value="1"/>
</dbReference>
<name>A0A7Y4KXB8_9ACTN</name>
<organism evidence="2 3">
    <name type="scientific">Kribbella sandramycini</name>
    <dbReference type="NCBI Taxonomy" id="60450"/>
    <lineage>
        <taxon>Bacteria</taxon>
        <taxon>Bacillati</taxon>
        <taxon>Actinomycetota</taxon>
        <taxon>Actinomycetes</taxon>
        <taxon>Propionibacteriales</taxon>
        <taxon>Kribbellaceae</taxon>
        <taxon>Kribbella</taxon>
    </lineage>
</organism>
<dbReference type="InterPro" id="IPR040442">
    <property type="entry name" value="Pyrv_kinase-like_dom_sf"/>
</dbReference>
<proteinExistence type="predicted"/>
<dbReference type="EMBL" id="JACHKF010000001">
    <property type="protein sequence ID" value="MBB6569786.1"/>
    <property type="molecule type" value="Genomic_DNA"/>
</dbReference>
<dbReference type="EMBL" id="JABJRC010000002">
    <property type="protein sequence ID" value="NOL40387.1"/>
    <property type="molecule type" value="Genomic_DNA"/>
</dbReference>
<dbReference type="Proteomes" id="UP000534306">
    <property type="component" value="Unassembled WGS sequence"/>
</dbReference>
<evidence type="ECO:0000313" key="2">
    <source>
        <dbReference type="EMBL" id="NOL40387.1"/>
    </source>
</evidence>
<accession>A0A7Y4KXB8</accession>
<dbReference type="CDD" id="cd00377">
    <property type="entry name" value="ICL_PEPM"/>
    <property type="match status" value="1"/>
</dbReference>
<reference evidence="2 3" key="1">
    <citation type="submission" date="2020-05" db="EMBL/GenBank/DDBJ databases">
        <title>Genome sequence of Kribbella sandramycini ATCC 39419.</title>
        <authorList>
            <person name="Maclea K.S."/>
            <person name="Fair J.L."/>
        </authorList>
    </citation>
    <scope>NUCLEOTIDE SEQUENCE [LARGE SCALE GENOMIC DNA]</scope>
    <source>
        <strain evidence="2 3">ATCC 39419</strain>
    </source>
</reference>
<dbReference type="Pfam" id="PF13714">
    <property type="entry name" value="PEP_mutase"/>
    <property type="match status" value="1"/>
</dbReference>
<keyword evidence="2" id="KW-0456">Lyase</keyword>
<evidence type="ECO:0000313" key="3">
    <source>
        <dbReference type="Proteomes" id="UP000534306"/>
    </source>
</evidence>
<dbReference type="InterPro" id="IPR015813">
    <property type="entry name" value="Pyrv/PenolPyrv_kinase-like_dom"/>
</dbReference>
<evidence type="ECO:0000313" key="1">
    <source>
        <dbReference type="EMBL" id="MBB6569786.1"/>
    </source>
</evidence>
<evidence type="ECO:0000313" key="4">
    <source>
        <dbReference type="Proteomes" id="UP000553957"/>
    </source>
</evidence>
<dbReference type="AlphaFoldDB" id="A0A7Y4KXB8"/>
<dbReference type="PANTHER" id="PTHR42905:SF16">
    <property type="entry name" value="CARBOXYPHOSPHONOENOLPYRUVATE PHOSPHONOMUTASE-LIKE PROTEIN (AFU_ORTHOLOGUE AFUA_5G07230)"/>
    <property type="match status" value="1"/>
</dbReference>
<comment type="caution">
    <text evidence="2">The sequence shown here is derived from an EMBL/GenBank/DDBJ whole genome shotgun (WGS) entry which is preliminary data.</text>
</comment>
<dbReference type="GO" id="GO:0016829">
    <property type="term" value="F:lyase activity"/>
    <property type="evidence" value="ECO:0007669"/>
    <property type="project" value="UniProtKB-KW"/>
</dbReference>
<dbReference type="SUPFAM" id="SSF51621">
    <property type="entry name" value="Phosphoenolpyruvate/pyruvate domain"/>
    <property type="match status" value="1"/>
</dbReference>
<dbReference type="RefSeq" id="WP_171672878.1">
    <property type="nucleotide sequence ID" value="NZ_BAAAGT010000002.1"/>
</dbReference>
<dbReference type="InterPro" id="IPR039556">
    <property type="entry name" value="ICL/PEPM"/>
</dbReference>
<sequence length="253" mass="26516">MTDLAAKASELLRLHHTGETLVLPTVWDAWSARTVAAAGFPALSIGSHPLADSRGQEDNEGMTLDDALDGIRRITAAVDVPVTADVESGYGTPAAELVERVLEAGAAGINVEDTVHSEGRLREVQEHADYIGALRAAADQAGVELVINARTDALIGKVQKFDDPLAEAIRRSQACEAAGARCVYPVLIPNAEALQAVLAELNGPVNVTAHPLKGAASGSFDELKAAGVQRITFGPLLQMALADSLTGLVESWR</sequence>